<comment type="catalytic activity">
    <reaction evidence="6">
        <text>Na(+)(in) + 2 H(+)(out) = Na(+)(out) + 2 H(+)(in)</text>
        <dbReference type="Rhea" id="RHEA:29251"/>
        <dbReference type="ChEBI" id="CHEBI:15378"/>
        <dbReference type="ChEBI" id="CHEBI:29101"/>
    </reaction>
</comment>
<evidence type="ECO:0000256" key="6">
    <source>
        <dbReference type="HAMAP-Rule" id="MF_01844"/>
    </source>
</evidence>
<feature type="transmembrane region" description="Helical" evidence="6">
    <location>
        <begin position="411"/>
        <end position="433"/>
    </location>
</feature>
<dbReference type="InterPro" id="IPR004670">
    <property type="entry name" value="NhaA"/>
</dbReference>
<dbReference type="PANTHER" id="PTHR30341">
    <property type="entry name" value="SODIUM ION/PROTON ANTIPORTER NHAA-RELATED"/>
    <property type="match status" value="1"/>
</dbReference>
<keyword evidence="6" id="KW-0915">Sodium</keyword>
<keyword evidence="2 6" id="KW-1003">Cell membrane</keyword>
<evidence type="ECO:0000256" key="5">
    <source>
        <dbReference type="ARBA" id="ARBA00023136"/>
    </source>
</evidence>
<keyword evidence="5 6" id="KW-0472">Membrane</keyword>
<evidence type="ECO:0000313" key="9">
    <source>
        <dbReference type="Proteomes" id="UP001596456"/>
    </source>
</evidence>
<comment type="similarity">
    <text evidence="6">Belongs to the NhaA Na(+)/H(+) (TC 2.A.33) antiporter family.</text>
</comment>
<organism evidence="8 9">
    <name type="scientific">Rhodocista pekingensis</name>
    <dbReference type="NCBI Taxonomy" id="201185"/>
    <lineage>
        <taxon>Bacteria</taxon>
        <taxon>Pseudomonadati</taxon>
        <taxon>Pseudomonadota</taxon>
        <taxon>Alphaproteobacteria</taxon>
        <taxon>Rhodospirillales</taxon>
        <taxon>Azospirillaceae</taxon>
        <taxon>Rhodocista</taxon>
    </lineage>
</organism>
<feature type="transmembrane region" description="Helical" evidence="6">
    <location>
        <begin position="194"/>
        <end position="211"/>
    </location>
</feature>
<protein>
    <recommendedName>
        <fullName evidence="6">Na(+)/H(+) antiporter NhaA</fullName>
    </recommendedName>
    <alternativeName>
        <fullName evidence="6">Sodium/proton antiporter NhaA</fullName>
    </alternativeName>
</protein>
<dbReference type="EMBL" id="JBHTCM010000010">
    <property type="protein sequence ID" value="MFC7333894.1"/>
    <property type="molecule type" value="Genomic_DNA"/>
</dbReference>
<sequence>MDDPFSRLPRGPTDPLMAPLARFLRIEALAGAVLLLCAAIALGLANSPLAGTYHALWTQPVGFRVGDFEWTRPLRTVINDGLMTLFFFVITLELKRGLLLGELRDRRVAVLPMVAAVGGMLVPAALFLLLESGGAGASGWGVVMATDTAFVLACLGLLGSRAPPALRLFLLALAIVDDIGAMLVLIVGYGTLPAAGPLALAALGLLIVVGFRVSGIRSVGCYVWLGMGIWLALDTAGMRPTAAGLIMGLMTPSRSWVSDRRLRAILGRIVTTPPGDRWSGDTAERRDLQQAGTAAREALSPLERLEMGLHPWVAFIILPLFTLANAGVTVTGEAWMDGPGTSVFIALFLGKPAGILLFGVSAVACGPATLPPGLSWRLLAAASPLTGIGFTMGFLIAPLGFDPALVDTAKLGILTAGAASAALALIALTWVTAGISPLDAATQSPSGSSGVPGSESQPDHSAAQSGRRPWASIRPAPP</sequence>
<dbReference type="RefSeq" id="WP_377359583.1">
    <property type="nucleotide sequence ID" value="NZ_JBHTCM010000010.1"/>
</dbReference>
<dbReference type="Gene3D" id="1.20.1530.10">
    <property type="entry name" value="Na+/H+ antiporter like domain"/>
    <property type="match status" value="1"/>
</dbReference>
<feature type="transmembrane region" description="Helical" evidence="6">
    <location>
        <begin position="26"/>
        <end position="45"/>
    </location>
</feature>
<evidence type="ECO:0000313" key="8">
    <source>
        <dbReference type="EMBL" id="MFC7333894.1"/>
    </source>
</evidence>
<feature type="transmembrane region" description="Helical" evidence="6">
    <location>
        <begin position="343"/>
        <end position="364"/>
    </location>
</feature>
<feature type="transmembrane region" description="Helical" evidence="6">
    <location>
        <begin position="136"/>
        <end position="158"/>
    </location>
</feature>
<dbReference type="NCBIfam" id="TIGR00773">
    <property type="entry name" value="NhaA"/>
    <property type="match status" value="1"/>
</dbReference>
<dbReference type="PANTHER" id="PTHR30341:SF0">
    <property type="entry name" value="NA(+)_H(+) ANTIPORTER NHAA"/>
    <property type="match status" value="1"/>
</dbReference>
<dbReference type="Proteomes" id="UP001596456">
    <property type="component" value="Unassembled WGS sequence"/>
</dbReference>
<comment type="subcellular location">
    <subcellularLocation>
        <location evidence="1">Cell inner membrane</location>
        <topology evidence="1">Multi-pass membrane protein</topology>
    </subcellularLocation>
    <subcellularLocation>
        <location evidence="6">Cell membrane</location>
        <topology evidence="6">Multi-pass membrane protein</topology>
    </subcellularLocation>
</comment>
<feature type="transmembrane region" description="Helical" evidence="6">
    <location>
        <begin position="223"/>
        <end position="250"/>
    </location>
</feature>
<accession>A0ABW2KWQ0</accession>
<feature type="compositionally biased region" description="Low complexity" evidence="7">
    <location>
        <begin position="444"/>
        <end position="456"/>
    </location>
</feature>
<keyword evidence="6" id="KW-0739">Sodium transport</keyword>
<reference evidence="9" key="1">
    <citation type="journal article" date="2019" name="Int. J. Syst. Evol. Microbiol.">
        <title>The Global Catalogue of Microorganisms (GCM) 10K type strain sequencing project: providing services to taxonomists for standard genome sequencing and annotation.</title>
        <authorList>
            <consortium name="The Broad Institute Genomics Platform"/>
            <consortium name="The Broad Institute Genome Sequencing Center for Infectious Disease"/>
            <person name="Wu L."/>
            <person name="Ma J."/>
        </authorList>
    </citation>
    <scope>NUCLEOTIDE SEQUENCE [LARGE SCALE GENOMIC DNA]</scope>
    <source>
        <strain evidence="9">CGMCC 1.16275</strain>
    </source>
</reference>
<keyword evidence="4 6" id="KW-1133">Transmembrane helix</keyword>
<dbReference type="HAMAP" id="MF_01844">
    <property type="entry name" value="NhaA"/>
    <property type="match status" value="1"/>
</dbReference>
<gene>
    <name evidence="6 8" type="primary">nhaA</name>
    <name evidence="8" type="ORF">ACFQPS_12040</name>
</gene>
<evidence type="ECO:0000256" key="2">
    <source>
        <dbReference type="ARBA" id="ARBA00022475"/>
    </source>
</evidence>
<feature type="transmembrane region" description="Helical" evidence="6">
    <location>
        <begin position="165"/>
        <end position="188"/>
    </location>
</feature>
<feature type="region of interest" description="Disordered" evidence="7">
    <location>
        <begin position="440"/>
        <end position="478"/>
    </location>
</feature>
<dbReference type="Pfam" id="PF06965">
    <property type="entry name" value="Na_H_antiport_1"/>
    <property type="match status" value="1"/>
</dbReference>
<name>A0ABW2KWQ0_9PROT</name>
<evidence type="ECO:0000256" key="3">
    <source>
        <dbReference type="ARBA" id="ARBA00022692"/>
    </source>
</evidence>
<feature type="transmembrane region" description="Helical" evidence="6">
    <location>
        <begin position="108"/>
        <end position="130"/>
    </location>
</feature>
<proteinExistence type="inferred from homology"/>
<dbReference type="InterPro" id="IPR023171">
    <property type="entry name" value="Na/H_antiporter_dom_sf"/>
</dbReference>
<comment type="function">
    <text evidence="6">Na(+)/H(+) antiporter that extrudes sodium in exchange for external protons.</text>
</comment>
<comment type="caution">
    <text evidence="8">The sequence shown here is derived from an EMBL/GenBank/DDBJ whole genome shotgun (WGS) entry which is preliminary data.</text>
</comment>
<keyword evidence="3 6" id="KW-0812">Transmembrane</keyword>
<keyword evidence="9" id="KW-1185">Reference proteome</keyword>
<feature type="transmembrane region" description="Helical" evidence="6">
    <location>
        <begin position="376"/>
        <end position="399"/>
    </location>
</feature>
<feature type="transmembrane region" description="Helical" evidence="6">
    <location>
        <begin position="309"/>
        <end position="331"/>
    </location>
</feature>
<feature type="transmembrane region" description="Helical" evidence="6">
    <location>
        <begin position="77"/>
        <end position="96"/>
    </location>
</feature>
<evidence type="ECO:0000256" key="7">
    <source>
        <dbReference type="SAM" id="MobiDB-lite"/>
    </source>
</evidence>
<evidence type="ECO:0000256" key="1">
    <source>
        <dbReference type="ARBA" id="ARBA00004429"/>
    </source>
</evidence>
<keyword evidence="6" id="KW-0406">Ion transport</keyword>
<keyword evidence="6" id="KW-0050">Antiport</keyword>
<evidence type="ECO:0000256" key="4">
    <source>
        <dbReference type="ARBA" id="ARBA00022989"/>
    </source>
</evidence>
<keyword evidence="6" id="KW-0813">Transport</keyword>